<dbReference type="PANTHER" id="PTHR31973">
    <property type="entry name" value="POLYPROTEIN, PUTATIVE-RELATED"/>
    <property type="match status" value="1"/>
</dbReference>
<dbReference type="InterPro" id="IPR006564">
    <property type="entry name" value="Znf_PMZ"/>
</dbReference>
<reference evidence="7 8" key="1">
    <citation type="submission" date="2018-06" db="EMBL/GenBank/DDBJ databases">
        <title>WGS assembly of Brassica rapa FPsc.</title>
        <authorList>
            <person name="Bowman J."/>
            <person name="Kohchi T."/>
            <person name="Yamato K."/>
            <person name="Jenkins J."/>
            <person name="Shu S."/>
            <person name="Ishizaki K."/>
            <person name="Yamaoka S."/>
            <person name="Nishihama R."/>
            <person name="Nakamura Y."/>
            <person name="Berger F."/>
            <person name="Adam C."/>
            <person name="Aki S."/>
            <person name="Althoff F."/>
            <person name="Araki T."/>
            <person name="Arteaga-Vazquez M."/>
            <person name="Balasubrmanian S."/>
            <person name="Bauer D."/>
            <person name="Boehm C."/>
            <person name="Briginshaw L."/>
            <person name="Caballero-Perez J."/>
            <person name="Catarino B."/>
            <person name="Chen F."/>
            <person name="Chiyoda S."/>
            <person name="Chovatia M."/>
            <person name="Davies K."/>
            <person name="Delmans M."/>
            <person name="Demura T."/>
            <person name="Dierschke T."/>
            <person name="Dolan L."/>
            <person name="Dorantes-Acosta A."/>
            <person name="Eklund D."/>
            <person name="Florent S."/>
            <person name="Flores-Sandoval E."/>
            <person name="Fujiyama A."/>
            <person name="Fukuzawa H."/>
            <person name="Galik B."/>
            <person name="Grimanelli D."/>
            <person name="Grimwood J."/>
            <person name="Grossniklaus U."/>
            <person name="Hamada T."/>
            <person name="Haseloff J."/>
            <person name="Hetherington A."/>
            <person name="Higo A."/>
            <person name="Hirakawa Y."/>
            <person name="Hundley H."/>
            <person name="Ikeda Y."/>
            <person name="Inoue K."/>
            <person name="Inoue S."/>
            <person name="Ishida S."/>
            <person name="Jia Q."/>
            <person name="Kakita M."/>
            <person name="Kanazawa T."/>
            <person name="Kawai Y."/>
            <person name="Kawashima T."/>
            <person name="Kennedy M."/>
            <person name="Kinose K."/>
            <person name="Kinoshita T."/>
            <person name="Kohara Y."/>
            <person name="Koide E."/>
            <person name="Komatsu K."/>
            <person name="Kopischke S."/>
            <person name="Kubo M."/>
            <person name="Kyozuka J."/>
            <person name="Lagercrantz U."/>
            <person name="Lin S."/>
            <person name="Lindquist E."/>
            <person name="Lipzen A."/>
            <person name="Lu C."/>
            <person name="Luna E."/>
            <person name="Martienssen R."/>
            <person name="Minamino N."/>
            <person name="Mizutani M."/>
            <person name="Mizutani M."/>
            <person name="Mochizuki N."/>
            <person name="Monte I."/>
            <person name="Mosher R."/>
            <person name="Nagasaki H."/>
            <person name="Nakagami H."/>
            <person name="Naramoto S."/>
            <person name="Nishitani K."/>
            <person name="Ohtani M."/>
            <person name="Okamoto T."/>
            <person name="Okumura M."/>
            <person name="Phillips J."/>
            <person name="Pollak B."/>
            <person name="Reinders A."/>
            <person name="Roevekamp M."/>
            <person name="Sano R."/>
            <person name="Sawa S."/>
            <person name="Schmid M."/>
            <person name="Shirakawa M."/>
            <person name="Solano R."/>
            <person name="Spunde A."/>
            <person name="Suetsugu N."/>
            <person name="Sugano S."/>
            <person name="Sugiyama A."/>
            <person name="Sun R."/>
            <person name="Suzuki Y."/>
            <person name="Takenaka M."/>
            <person name="Takezawa D."/>
            <person name="Tomogane H."/>
            <person name="Tsuzuki M."/>
            <person name="Ueda T."/>
            <person name="Umeda M."/>
            <person name="Ward J."/>
            <person name="Watanabe Y."/>
            <person name="Yazaki K."/>
            <person name="Yokoyama R."/>
            <person name="Yoshitake Y."/>
            <person name="Yotsui I."/>
            <person name="Zachgo S."/>
            <person name="Schmutz J."/>
        </authorList>
    </citation>
    <scope>NUCLEOTIDE SEQUENCE [LARGE SCALE GENOMIC DNA]</scope>
    <source>
        <strain evidence="8">cv. B-3</strain>
    </source>
</reference>
<dbReference type="Pfam" id="PF10551">
    <property type="entry name" value="MULE"/>
    <property type="match status" value="1"/>
</dbReference>
<dbReference type="Pfam" id="PF04434">
    <property type="entry name" value="SWIM"/>
    <property type="match status" value="1"/>
</dbReference>
<evidence type="ECO:0000256" key="2">
    <source>
        <dbReference type="ARBA" id="ARBA00022771"/>
    </source>
</evidence>
<evidence type="ECO:0000256" key="4">
    <source>
        <dbReference type="PROSITE-ProRule" id="PRU00325"/>
    </source>
</evidence>
<evidence type="ECO:0000259" key="6">
    <source>
        <dbReference type="PROSITE" id="PS50966"/>
    </source>
</evidence>
<dbReference type="GO" id="GO:0008270">
    <property type="term" value="F:zinc ion binding"/>
    <property type="evidence" value="ECO:0007669"/>
    <property type="project" value="UniProtKB-KW"/>
</dbReference>
<dbReference type="InterPro" id="IPR018289">
    <property type="entry name" value="MULE_transposase_dom"/>
</dbReference>
<organism evidence="7 8">
    <name type="scientific">Brassica campestris</name>
    <name type="common">Field mustard</name>
    <dbReference type="NCBI Taxonomy" id="3711"/>
    <lineage>
        <taxon>Eukaryota</taxon>
        <taxon>Viridiplantae</taxon>
        <taxon>Streptophyta</taxon>
        <taxon>Embryophyta</taxon>
        <taxon>Tracheophyta</taxon>
        <taxon>Spermatophyta</taxon>
        <taxon>Magnoliopsida</taxon>
        <taxon>eudicotyledons</taxon>
        <taxon>Gunneridae</taxon>
        <taxon>Pentapetalae</taxon>
        <taxon>rosids</taxon>
        <taxon>malvids</taxon>
        <taxon>Brassicales</taxon>
        <taxon>Brassicaceae</taxon>
        <taxon>Brassiceae</taxon>
        <taxon>Brassica</taxon>
    </lineage>
</organism>
<dbReference type="Proteomes" id="UP000264353">
    <property type="component" value="Chromosome A9"/>
</dbReference>
<protein>
    <recommendedName>
        <fullName evidence="6">SWIM-type domain-containing protein</fullName>
    </recommendedName>
</protein>
<keyword evidence="1" id="KW-0479">Metal-binding</keyword>
<gene>
    <name evidence="7" type="ORF">BRARA_I02838</name>
</gene>
<dbReference type="InterPro" id="IPR004332">
    <property type="entry name" value="Transposase_MuDR"/>
</dbReference>
<dbReference type="PANTHER" id="PTHR31973:SF187">
    <property type="entry name" value="MUTATOR TRANSPOSASE MUDRA PROTEIN"/>
    <property type="match status" value="1"/>
</dbReference>
<evidence type="ECO:0000256" key="3">
    <source>
        <dbReference type="ARBA" id="ARBA00022833"/>
    </source>
</evidence>
<sequence>MPNVHIIDEDPLPAYGRAEPENMVYEVPVINVVEDDTSRIDIEDTSSEIAGGNGKRKDSNLNPEPNVLFAGMVFKNREEFKQHMAMYAIKNKFRFRNSRSCPEGMVLRCFSRTCNWRVYAALLKNTQLYEIRTVELRHTCSVDDRSGYQTQATHTVIGGIMKAQFAGRGAGPRPNEIMQAMRGNHDVNISYWKAWRSREFALDYAKGTCGASYNLLPGYLEKLIHSNPGTITAMHTEYAEGIGHKFKYLFLALSACVEGYKSMRKVVIVDGTHLRGKYAGCLLTASAQDGNYQVFPIAVAVVDGENDKAWEWFLKNLTQFIPNEEEVVFVSDRHPSIYYAIAKVYPLGKHCACILHLKRNIRTHFKDKHLGYLVGKAARAYRLSEFYKTFTEIKRVNAACADYLIGIGFEHWARPHFTGDRYNVMTSNVAETWNSVLREAREFPILSLVEYIRSKLMHWFSLRRQIKATGSSILTPRVVEIMTANFENSGGFSVSLVETGEYEVKERDGDMYHVSLNTKTCTCYEFQTLMIPCTHAIAAATRYKVPVETLACEYYSLAYYREAYSIPINPVVEIENVETLASDASDNVVKIHPPTTRRMKLK</sequence>
<accession>A0A397XYV7</accession>
<dbReference type="EMBL" id="CM010636">
    <property type="protein sequence ID" value="RID46157.1"/>
    <property type="molecule type" value="Genomic_DNA"/>
</dbReference>
<evidence type="ECO:0000256" key="5">
    <source>
        <dbReference type="SAM" id="MobiDB-lite"/>
    </source>
</evidence>
<keyword evidence="3" id="KW-0862">Zinc</keyword>
<dbReference type="AlphaFoldDB" id="A0A397XYV7"/>
<evidence type="ECO:0000256" key="1">
    <source>
        <dbReference type="ARBA" id="ARBA00022723"/>
    </source>
</evidence>
<proteinExistence type="predicted"/>
<dbReference type="PROSITE" id="PS50966">
    <property type="entry name" value="ZF_SWIM"/>
    <property type="match status" value="1"/>
</dbReference>
<evidence type="ECO:0000313" key="8">
    <source>
        <dbReference type="Proteomes" id="UP000264353"/>
    </source>
</evidence>
<dbReference type="InterPro" id="IPR007527">
    <property type="entry name" value="Znf_SWIM"/>
</dbReference>
<dbReference type="SMART" id="SM00575">
    <property type="entry name" value="ZnF_PMZ"/>
    <property type="match status" value="1"/>
</dbReference>
<keyword evidence="2 4" id="KW-0863">Zinc-finger</keyword>
<name>A0A397XYV7_BRACM</name>
<feature type="region of interest" description="Disordered" evidence="5">
    <location>
        <begin position="43"/>
        <end position="62"/>
    </location>
</feature>
<evidence type="ECO:0000313" key="7">
    <source>
        <dbReference type="EMBL" id="RID46157.1"/>
    </source>
</evidence>
<feature type="domain" description="SWIM-type" evidence="6">
    <location>
        <begin position="512"/>
        <end position="544"/>
    </location>
</feature>
<dbReference type="Pfam" id="PF03108">
    <property type="entry name" value="DBD_Tnp_Mut"/>
    <property type="match status" value="1"/>
</dbReference>